<evidence type="ECO:0000256" key="1">
    <source>
        <dbReference type="ARBA" id="ARBA00006485"/>
    </source>
</evidence>
<dbReference type="PROSITE" id="PS00108">
    <property type="entry name" value="PROTEIN_KINASE_ST"/>
    <property type="match status" value="1"/>
</dbReference>
<feature type="compositionally biased region" description="Basic residues" evidence="11">
    <location>
        <begin position="474"/>
        <end position="484"/>
    </location>
</feature>
<accession>A0AA88GVK3</accession>
<feature type="region of interest" description="Disordered" evidence="11">
    <location>
        <begin position="440"/>
        <end position="531"/>
    </location>
</feature>
<keyword evidence="3" id="KW-0808">Transferase</keyword>
<comment type="catalytic activity">
    <reaction evidence="7">
        <text>L-threonyl-[protein] + ATP = O-phospho-L-threonyl-[protein] + ADP + H(+)</text>
        <dbReference type="Rhea" id="RHEA:46608"/>
        <dbReference type="Rhea" id="RHEA-COMP:11060"/>
        <dbReference type="Rhea" id="RHEA-COMP:11605"/>
        <dbReference type="ChEBI" id="CHEBI:15378"/>
        <dbReference type="ChEBI" id="CHEBI:30013"/>
        <dbReference type="ChEBI" id="CHEBI:30616"/>
        <dbReference type="ChEBI" id="CHEBI:61977"/>
        <dbReference type="ChEBI" id="CHEBI:456216"/>
        <dbReference type="EC" id="2.7.11.22"/>
    </reaction>
</comment>
<evidence type="ECO:0000256" key="3">
    <source>
        <dbReference type="ARBA" id="ARBA00022679"/>
    </source>
</evidence>
<gene>
    <name evidence="14" type="ORF">C9374_013333</name>
</gene>
<evidence type="ECO:0000256" key="5">
    <source>
        <dbReference type="ARBA" id="ARBA00022777"/>
    </source>
</evidence>
<dbReference type="AlphaFoldDB" id="A0AA88GVK3"/>
<keyword evidence="2" id="KW-0723">Serine/threonine-protein kinase</keyword>
<feature type="domain" description="Protein kinase" evidence="12">
    <location>
        <begin position="91"/>
        <end position="403"/>
    </location>
</feature>
<dbReference type="PROSITE" id="PS50053">
    <property type="entry name" value="UBIQUITIN_2"/>
    <property type="match status" value="1"/>
</dbReference>
<keyword evidence="4 10" id="KW-0547">Nucleotide-binding</keyword>
<evidence type="ECO:0000313" key="15">
    <source>
        <dbReference type="Proteomes" id="UP000816034"/>
    </source>
</evidence>
<feature type="binding site" evidence="10">
    <location>
        <position position="120"/>
    </location>
    <ligand>
        <name>ATP</name>
        <dbReference type="ChEBI" id="CHEBI:30616"/>
    </ligand>
</feature>
<dbReference type="EMBL" id="PYSW02000006">
    <property type="protein sequence ID" value="KAG2391848.1"/>
    <property type="molecule type" value="Genomic_DNA"/>
</dbReference>
<dbReference type="Gene3D" id="3.30.200.20">
    <property type="entry name" value="Phosphorylase Kinase, domain 1"/>
    <property type="match status" value="1"/>
</dbReference>
<evidence type="ECO:0000259" key="13">
    <source>
        <dbReference type="PROSITE" id="PS50053"/>
    </source>
</evidence>
<dbReference type="InterPro" id="IPR017441">
    <property type="entry name" value="Protein_kinase_ATP_BS"/>
</dbReference>
<keyword evidence="5" id="KW-0418">Kinase</keyword>
<dbReference type="SMART" id="SM00220">
    <property type="entry name" value="S_TKc"/>
    <property type="match status" value="1"/>
</dbReference>
<sequence>MQFSDSRKSIALDVEQDDNIYHVKNKIQEKEGIKAQHQMLIYSGKQLQDERTLNDYNILKDSTLHLVLRIQGGCRLKEKTFKKYKTLDQRYETIGRIGEGAYGIVRVARELSSSHRVAVKSFKLKLTRESEGIPFSICREINLLKELDHQNILKVKDIVLDKSDGSFYMVTPYCKLDLEKMLNYHKKQIPLDANQTRRLPPKLDRNVIKSMLYQMLCGLNYLHRAWVIHRDLKPANILIHDEGNERGVIKVADFGLARIFKDPLRKLSDDGPVVTIWYRAPELLLGAKHYTPAVDIWSLGCIFNELVTTKPIFEGRESKEAFQRDQLETIFKILGTPSEDDWPDMKDLEFYKLMTQIPYYPPSLEQHTELASDSLEIDLLKRMLCYDPTKRITAAEALKHPLFDQKPVSYMYCFGSDKRLNYIYPDQPIYSENVAQRPPNAVAQQPLPPQQQQPLANVQTMQQGSNTTSSTTHQKPHHHHRHHQAPSQQQTQQPATEQRVKHNGGESKQQPTEKKRKKSTKETNTKKKTKM</sequence>
<organism evidence="14 15">
    <name type="scientific">Naegleria lovaniensis</name>
    <name type="common">Amoeba</name>
    <dbReference type="NCBI Taxonomy" id="51637"/>
    <lineage>
        <taxon>Eukaryota</taxon>
        <taxon>Discoba</taxon>
        <taxon>Heterolobosea</taxon>
        <taxon>Tetramitia</taxon>
        <taxon>Eutetramitia</taxon>
        <taxon>Vahlkampfiidae</taxon>
        <taxon>Naegleria</taxon>
    </lineage>
</organism>
<evidence type="ECO:0000256" key="7">
    <source>
        <dbReference type="ARBA" id="ARBA00047811"/>
    </source>
</evidence>
<dbReference type="InterPro" id="IPR000719">
    <property type="entry name" value="Prot_kinase_dom"/>
</dbReference>
<dbReference type="InterPro" id="IPR000626">
    <property type="entry name" value="Ubiquitin-like_dom"/>
</dbReference>
<comment type="similarity">
    <text evidence="1">Belongs to the protein kinase superfamily. CMGC Ser/Thr protein kinase family. CDC2/CDKX subfamily.</text>
</comment>
<dbReference type="GO" id="GO:0008353">
    <property type="term" value="F:RNA polymerase II CTD heptapeptide repeat kinase activity"/>
    <property type="evidence" value="ECO:0007669"/>
    <property type="project" value="UniProtKB-EC"/>
</dbReference>
<dbReference type="PANTHER" id="PTHR24056">
    <property type="entry name" value="CELL DIVISION PROTEIN KINASE"/>
    <property type="match status" value="1"/>
</dbReference>
<dbReference type="GO" id="GO:0004693">
    <property type="term" value="F:cyclin-dependent protein serine/threonine kinase activity"/>
    <property type="evidence" value="ECO:0007669"/>
    <property type="project" value="UniProtKB-EC"/>
</dbReference>
<feature type="domain" description="Ubiquitin-like" evidence="13">
    <location>
        <begin position="1"/>
        <end position="73"/>
    </location>
</feature>
<evidence type="ECO:0000256" key="9">
    <source>
        <dbReference type="ARBA" id="ARBA00049280"/>
    </source>
</evidence>
<comment type="catalytic activity">
    <reaction evidence="8">
        <text>L-seryl-[protein] + ATP = O-phospho-L-seryl-[protein] + ADP + H(+)</text>
        <dbReference type="Rhea" id="RHEA:17989"/>
        <dbReference type="Rhea" id="RHEA-COMP:9863"/>
        <dbReference type="Rhea" id="RHEA-COMP:11604"/>
        <dbReference type="ChEBI" id="CHEBI:15378"/>
        <dbReference type="ChEBI" id="CHEBI:29999"/>
        <dbReference type="ChEBI" id="CHEBI:30616"/>
        <dbReference type="ChEBI" id="CHEBI:83421"/>
        <dbReference type="ChEBI" id="CHEBI:456216"/>
        <dbReference type="EC" id="2.7.11.22"/>
    </reaction>
</comment>
<evidence type="ECO:0000256" key="2">
    <source>
        <dbReference type="ARBA" id="ARBA00022527"/>
    </source>
</evidence>
<comment type="caution">
    <text evidence="14">The sequence shown here is derived from an EMBL/GenBank/DDBJ whole genome shotgun (WGS) entry which is preliminary data.</text>
</comment>
<name>A0AA88GVK3_NAELO</name>
<dbReference type="SUPFAM" id="SSF56112">
    <property type="entry name" value="Protein kinase-like (PK-like)"/>
    <property type="match status" value="1"/>
</dbReference>
<comment type="catalytic activity">
    <reaction evidence="9">
        <text>[DNA-directed RNA polymerase] + ATP = phospho-[DNA-directed RNA polymerase] + ADP + H(+)</text>
        <dbReference type="Rhea" id="RHEA:10216"/>
        <dbReference type="Rhea" id="RHEA-COMP:11321"/>
        <dbReference type="Rhea" id="RHEA-COMP:11322"/>
        <dbReference type="ChEBI" id="CHEBI:15378"/>
        <dbReference type="ChEBI" id="CHEBI:30616"/>
        <dbReference type="ChEBI" id="CHEBI:43176"/>
        <dbReference type="ChEBI" id="CHEBI:68546"/>
        <dbReference type="ChEBI" id="CHEBI:456216"/>
        <dbReference type="EC" id="2.7.11.23"/>
    </reaction>
</comment>
<dbReference type="SMART" id="SM00213">
    <property type="entry name" value="UBQ"/>
    <property type="match status" value="1"/>
</dbReference>
<evidence type="ECO:0000256" key="10">
    <source>
        <dbReference type="PROSITE-ProRule" id="PRU10141"/>
    </source>
</evidence>
<dbReference type="Pfam" id="PF00240">
    <property type="entry name" value="ubiquitin"/>
    <property type="match status" value="1"/>
</dbReference>
<evidence type="ECO:0000256" key="4">
    <source>
        <dbReference type="ARBA" id="ARBA00022741"/>
    </source>
</evidence>
<dbReference type="FunFam" id="3.10.20.90:FF:000306">
    <property type="entry name" value="Putative ubiquitin-like protein"/>
    <property type="match status" value="1"/>
</dbReference>
<keyword evidence="15" id="KW-1185">Reference proteome</keyword>
<evidence type="ECO:0000313" key="14">
    <source>
        <dbReference type="EMBL" id="KAG2391848.1"/>
    </source>
</evidence>
<dbReference type="Gene3D" id="1.10.510.10">
    <property type="entry name" value="Transferase(Phosphotransferase) domain 1"/>
    <property type="match status" value="1"/>
</dbReference>
<dbReference type="GO" id="GO:0005524">
    <property type="term" value="F:ATP binding"/>
    <property type="evidence" value="ECO:0007669"/>
    <property type="project" value="UniProtKB-UniRule"/>
</dbReference>
<dbReference type="GeneID" id="68105786"/>
<dbReference type="InterPro" id="IPR011009">
    <property type="entry name" value="Kinase-like_dom_sf"/>
</dbReference>
<proteinExistence type="inferred from homology"/>
<dbReference type="PROSITE" id="PS00107">
    <property type="entry name" value="PROTEIN_KINASE_ATP"/>
    <property type="match status" value="1"/>
</dbReference>
<feature type="compositionally biased region" description="Low complexity" evidence="11">
    <location>
        <begin position="485"/>
        <end position="497"/>
    </location>
</feature>
<dbReference type="InterPro" id="IPR029071">
    <property type="entry name" value="Ubiquitin-like_domsf"/>
</dbReference>
<dbReference type="FunFam" id="1.10.510.10:FF:000785">
    <property type="entry name" value="CMGC/CDK/CDK8 protein kinase"/>
    <property type="match status" value="1"/>
</dbReference>
<dbReference type="InterPro" id="IPR050108">
    <property type="entry name" value="CDK"/>
</dbReference>
<dbReference type="SUPFAM" id="SSF54236">
    <property type="entry name" value="Ubiquitin-like"/>
    <property type="match status" value="1"/>
</dbReference>
<evidence type="ECO:0000256" key="11">
    <source>
        <dbReference type="SAM" id="MobiDB-lite"/>
    </source>
</evidence>
<evidence type="ECO:0000256" key="6">
    <source>
        <dbReference type="ARBA" id="ARBA00022840"/>
    </source>
</evidence>
<dbReference type="InterPro" id="IPR019956">
    <property type="entry name" value="Ubiquitin_dom"/>
</dbReference>
<dbReference type="Proteomes" id="UP000816034">
    <property type="component" value="Unassembled WGS sequence"/>
</dbReference>
<dbReference type="InterPro" id="IPR008271">
    <property type="entry name" value="Ser/Thr_kinase_AS"/>
</dbReference>
<evidence type="ECO:0000256" key="8">
    <source>
        <dbReference type="ARBA" id="ARBA00048367"/>
    </source>
</evidence>
<dbReference type="PRINTS" id="PR00348">
    <property type="entry name" value="UBIQUITIN"/>
</dbReference>
<dbReference type="PROSITE" id="PS50011">
    <property type="entry name" value="PROTEIN_KINASE_DOM"/>
    <property type="match status" value="1"/>
</dbReference>
<keyword evidence="6 10" id="KW-0067">ATP-binding</keyword>
<dbReference type="Pfam" id="PF00069">
    <property type="entry name" value="Pkinase"/>
    <property type="match status" value="1"/>
</dbReference>
<protein>
    <submittedName>
        <fullName evidence="14">Uncharacterized protein</fullName>
    </submittedName>
</protein>
<dbReference type="PANTHER" id="PTHR24056:SF495">
    <property type="entry name" value="CYCLIN-DEPENDENT KINASE 8-RELATED"/>
    <property type="match status" value="1"/>
</dbReference>
<dbReference type="RefSeq" id="XP_044553742.1">
    <property type="nucleotide sequence ID" value="XM_044689198.1"/>
</dbReference>
<dbReference type="Gene3D" id="3.10.20.90">
    <property type="entry name" value="Phosphatidylinositol 3-kinase Catalytic Subunit, Chain A, domain 1"/>
    <property type="match status" value="1"/>
</dbReference>
<dbReference type="GO" id="GO:0016592">
    <property type="term" value="C:mediator complex"/>
    <property type="evidence" value="ECO:0007669"/>
    <property type="project" value="TreeGrafter"/>
</dbReference>
<evidence type="ECO:0000259" key="12">
    <source>
        <dbReference type="PROSITE" id="PS50011"/>
    </source>
</evidence>
<reference evidence="14 15" key="1">
    <citation type="journal article" date="2018" name="BMC Genomics">
        <title>The genome of Naegleria lovaniensis, the basis for a comparative approach to unravel pathogenicity factors of the human pathogenic amoeba N. fowleri.</title>
        <authorList>
            <person name="Liechti N."/>
            <person name="Schurch N."/>
            <person name="Bruggmann R."/>
            <person name="Wittwer M."/>
        </authorList>
    </citation>
    <scope>NUCLEOTIDE SEQUENCE [LARGE SCALE GENOMIC DNA]</scope>
    <source>
        <strain evidence="14 15">ATCC 30569</strain>
    </source>
</reference>